<name>A0A1I6LGD0_9SPHN</name>
<feature type="transmembrane region" description="Helical" evidence="8">
    <location>
        <begin position="393"/>
        <end position="410"/>
    </location>
</feature>
<evidence type="ECO:0000256" key="2">
    <source>
        <dbReference type="ARBA" id="ARBA00022475"/>
    </source>
</evidence>
<dbReference type="PANTHER" id="PTHR33908">
    <property type="entry name" value="MANNOSYLTRANSFERASE YKCB-RELATED"/>
    <property type="match status" value="1"/>
</dbReference>
<feature type="transmembrane region" description="Helical" evidence="8">
    <location>
        <begin position="122"/>
        <end position="143"/>
    </location>
</feature>
<dbReference type="AlphaFoldDB" id="A0A1I6LGD0"/>
<evidence type="ECO:0000256" key="3">
    <source>
        <dbReference type="ARBA" id="ARBA00022676"/>
    </source>
</evidence>
<keyword evidence="11" id="KW-1185">Reference proteome</keyword>
<evidence type="ECO:0000256" key="6">
    <source>
        <dbReference type="ARBA" id="ARBA00022989"/>
    </source>
</evidence>
<dbReference type="Proteomes" id="UP000198824">
    <property type="component" value="Unassembled WGS sequence"/>
</dbReference>
<dbReference type="Pfam" id="PF13231">
    <property type="entry name" value="PMT_2"/>
    <property type="match status" value="1"/>
</dbReference>
<evidence type="ECO:0000256" key="5">
    <source>
        <dbReference type="ARBA" id="ARBA00022692"/>
    </source>
</evidence>
<dbReference type="OrthoDB" id="7538213at2"/>
<evidence type="ECO:0000313" key="10">
    <source>
        <dbReference type="EMBL" id="SFS02507.1"/>
    </source>
</evidence>
<keyword evidence="5 8" id="KW-0812">Transmembrane</keyword>
<accession>A0A1I6LGD0</accession>
<dbReference type="PANTHER" id="PTHR33908:SF11">
    <property type="entry name" value="MEMBRANE PROTEIN"/>
    <property type="match status" value="1"/>
</dbReference>
<keyword evidence="2" id="KW-1003">Cell membrane</keyword>
<feature type="transmembrane region" description="Helical" evidence="8">
    <location>
        <begin position="94"/>
        <end position="115"/>
    </location>
</feature>
<organism evidence="10 11">
    <name type="scientific">Sphingomonas jatrophae</name>
    <dbReference type="NCBI Taxonomy" id="1166337"/>
    <lineage>
        <taxon>Bacteria</taxon>
        <taxon>Pseudomonadati</taxon>
        <taxon>Pseudomonadota</taxon>
        <taxon>Alphaproteobacteria</taxon>
        <taxon>Sphingomonadales</taxon>
        <taxon>Sphingomonadaceae</taxon>
        <taxon>Sphingomonas</taxon>
    </lineage>
</organism>
<proteinExistence type="predicted"/>
<dbReference type="RefSeq" id="WP_093315345.1">
    <property type="nucleotide sequence ID" value="NZ_FOZG01000002.1"/>
</dbReference>
<dbReference type="EMBL" id="FOZG01000002">
    <property type="protein sequence ID" value="SFS02507.1"/>
    <property type="molecule type" value="Genomic_DNA"/>
</dbReference>
<dbReference type="InterPro" id="IPR050297">
    <property type="entry name" value="LipidA_mod_glycosyltrf_83"/>
</dbReference>
<keyword evidence="7 8" id="KW-0472">Membrane</keyword>
<feature type="domain" description="Glycosyltransferase RgtA/B/C/D-like" evidence="9">
    <location>
        <begin position="76"/>
        <end position="229"/>
    </location>
</feature>
<evidence type="ECO:0000313" key="11">
    <source>
        <dbReference type="Proteomes" id="UP000198824"/>
    </source>
</evidence>
<evidence type="ECO:0000256" key="1">
    <source>
        <dbReference type="ARBA" id="ARBA00004651"/>
    </source>
</evidence>
<dbReference type="InterPro" id="IPR038731">
    <property type="entry name" value="RgtA/B/C-like"/>
</dbReference>
<gene>
    <name evidence="10" type="ORF">SAMN05192580_2708</name>
</gene>
<dbReference type="GO" id="GO:0016763">
    <property type="term" value="F:pentosyltransferase activity"/>
    <property type="evidence" value="ECO:0007669"/>
    <property type="project" value="TreeGrafter"/>
</dbReference>
<evidence type="ECO:0000259" key="9">
    <source>
        <dbReference type="Pfam" id="PF13231"/>
    </source>
</evidence>
<feature type="transmembrane region" description="Helical" evidence="8">
    <location>
        <begin position="172"/>
        <end position="200"/>
    </location>
</feature>
<reference evidence="10 11" key="1">
    <citation type="submission" date="2016-10" db="EMBL/GenBank/DDBJ databases">
        <authorList>
            <person name="de Groot N.N."/>
        </authorList>
    </citation>
    <scope>NUCLEOTIDE SEQUENCE [LARGE SCALE GENOMIC DNA]</scope>
    <source>
        <strain evidence="10 11">S5-249</strain>
    </source>
</reference>
<evidence type="ECO:0000256" key="4">
    <source>
        <dbReference type="ARBA" id="ARBA00022679"/>
    </source>
</evidence>
<dbReference type="GO" id="GO:0009103">
    <property type="term" value="P:lipopolysaccharide biosynthetic process"/>
    <property type="evidence" value="ECO:0007669"/>
    <property type="project" value="UniProtKB-ARBA"/>
</dbReference>
<protein>
    <submittedName>
        <fullName evidence="10">Dolichyl-phosphate-mannose-protein mannosyltransferase</fullName>
    </submittedName>
</protein>
<feature type="transmembrane region" description="Helical" evidence="8">
    <location>
        <begin position="21"/>
        <end position="40"/>
    </location>
</feature>
<keyword evidence="4 10" id="KW-0808">Transferase</keyword>
<feature type="transmembrane region" description="Helical" evidence="8">
    <location>
        <begin position="365"/>
        <end position="386"/>
    </location>
</feature>
<feature type="transmembrane region" description="Helical" evidence="8">
    <location>
        <begin position="212"/>
        <end position="232"/>
    </location>
</feature>
<feature type="transmembrane region" description="Helical" evidence="8">
    <location>
        <begin position="339"/>
        <end position="359"/>
    </location>
</feature>
<keyword evidence="6 8" id="KW-1133">Transmembrane helix</keyword>
<comment type="subcellular location">
    <subcellularLocation>
        <location evidence="1">Cell membrane</location>
        <topology evidence="1">Multi-pass membrane protein</topology>
    </subcellularLocation>
</comment>
<dbReference type="STRING" id="1166337.SAMN05192580_2708"/>
<dbReference type="GO" id="GO:0005886">
    <property type="term" value="C:plasma membrane"/>
    <property type="evidence" value="ECO:0007669"/>
    <property type="project" value="UniProtKB-SubCell"/>
</dbReference>
<keyword evidence="3 10" id="KW-0328">Glycosyltransferase</keyword>
<evidence type="ECO:0000256" key="8">
    <source>
        <dbReference type="SAM" id="Phobius"/>
    </source>
</evidence>
<sequence>MRWIDHLSREDGAPSPLERNLLLLILLGALIVRLAALAVLNRPPESDGAAYLRMAQTAIAGPEMRDIYGNLALYSPGYPLFLTLPFRLFGADVGVARAVNLLLGLAAVALAWGVGRRAANPLAGLIAAAGCAVLVPLVASIDVLEREHLSVPLLLLFVLLAMRLPDSRRAGLIAAAAGLVFGYGLLTGISSLFAGIAVAVALWQRRRAGGTVMAPALAFAVAAALVVAPYIARNAAKLGAPVFSTNGGINLYVGNNPTATGGYVAPSDTPAGRDWKATRARLGELGHDTLLKQLAFEWMAAHPVETALLDVKKLVLFWAPDTPDAGDADGGGAIRAIRWAGAAQHVLALALALVAFAGWRWWRPGLWVVAAALVGFWGMHGIVYVMARYRTPAMPLVLVLAAVPVAALVARRRSTAPLPA</sequence>
<evidence type="ECO:0000256" key="7">
    <source>
        <dbReference type="ARBA" id="ARBA00023136"/>
    </source>
</evidence>